<dbReference type="Gene3D" id="3.40.1190.20">
    <property type="match status" value="1"/>
</dbReference>
<dbReference type="InterPro" id="IPR002173">
    <property type="entry name" value="Carboh/pur_kinase_PfkB_CS"/>
</dbReference>
<dbReference type="PANTHER" id="PTHR10584:SF166">
    <property type="entry name" value="RIBOKINASE"/>
    <property type="match status" value="1"/>
</dbReference>
<dbReference type="PROSITE" id="PS00583">
    <property type="entry name" value="PFKB_KINASES_1"/>
    <property type="match status" value="1"/>
</dbReference>
<keyword evidence="7" id="KW-1185">Reference proteome</keyword>
<dbReference type="PRINTS" id="PR00990">
    <property type="entry name" value="RIBOKINASE"/>
</dbReference>
<dbReference type="PANTHER" id="PTHR10584">
    <property type="entry name" value="SUGAR KINASE"/>
    <property type="match status" value="1"/>
</dbReference>
<dbReference type="GO" id="GO:0005829">
    <property type="term" value="C:cytosol"/>
    <property type="evidence" value="ECO:0007669"/>
    <property type="project" value="TreeGrafter"/>
</dbReference>
<dbReference type="Proteomes" id="UP000245845">
    <property type="component" value="Unassembled WGS sequence"/>
</dbReference>
<keyword evidence="2 4" id="KW-0808">Transferase</keyword>
<dbReference type="GO" id="GO:0006796">
    <property type="term" value="P:phosphate-containing compound metabolic process"/>
    <property type="evidence" value="ECO:0007669"/>
    <property type="project" value="UniProtKB-ARBA"/>
</dbReference>
<dbReference type="GO" id="GO:0016301">
    <property type="term" value="F:kinase activity"/>
    <property type="evidence" value="ECO:0007669"/>
    <property type="project" value="UniProtKB-KW"/>
</dbReference>
<keyword evidence="3 4" id="KW-0418">Kinase</keyword>
<dbReference type="PROSITE" id="PS00584">
    <property type="entry name" value="PFKB_KINASES_2"/>
    <property type="match status" value="1"/>
</dbReference>
<protein>
    <submittedName>
        <fullName evidence="6">Sugar/nucleoside kinase (Ribokinase family)</fullName>
    </submittedName>
</protein>
<name>A0A2Y9BPA4_9FIRM</name>
<evidence type="ECO:0000256" key="4">
    <source>
        <dbReference type="RuleBase" id="RU003704"/>
    </source>
</evidence>
<dbReference type="OrthoDB" id="9788681at2"/>
<dbReference type="InterPro" id="IPR002139">
    <property type="entry name" value="Ribo/fructo_kinase"/>
</dbReference>
<evidence type="ECO:0000256" key="2">
    <source>
        <dbReference type="ARBA" id="ARBA00022679"/>
    </source>
</evidence>
<evidence type="ECO:0000256" key="3">
    <source>
        <dbReference type="ARBA" id="ARBA00022777"/>
    </source>
</evidence>
<proteinExistence type="inferred from homology"/>
<evidence type="ECO:0000259" key="5">
    <source>
        <dbReference type="Pfam" id="PF00294"/>
    </source>
</evidence>
<feature type="domain" description="Carbohydrate kinase PfkB" evidence="5">
    <location>
        <begin position="3"/>
        <end position="297"/>
    </location>
</feature>
<dbReference type="SUPFAM" id="SSF53613">
    <property type="entry name" value="Ribokinase-like"/>
    <property type="match status" value="1"/>
</dbReference>
<comment type="similarity">
    <text evidence="1 4">Belongs to the carbohydrate kinase PfkB family.</text>
</comment>
<organism evidence="6 7">
    <name type="scientific">Faecalicatena orotica</name>
    <dbReference type="NCBI Taxonomy" id="1544"/>
    <lineage>
        <taxon>Bacteria</taxon>
        <taxon>Bacillati</taxon>
        <taxon>Bacillota</taxon>
        <taxon>Clostridia</taxon>
        <taxon>Lachnospirales</taxon>
        <taxon>Lachnospiraceae</taxon>
        <taxon>Faecalicatena</taxon>
    </lineage>
</organism>
<evidence type="ECO:0000313" key="6">
    <source>
        <dbReference type="EMBL" id="PWJ18369.1"/>
    </source>
</evidence>
<dbReference type="RefSeq" id="WP_109733950.1">
    <property type="nucleotide sequence ID" value="NZ_BAAACK010000013.1"/>
</dbReference>
<dbReference type="AlphaFoldDB" id="A0A2Y9BPA4"/>
<dbReference type="InterPro" id="IPR029056">
    <property type="entry name" value="Ribokinase-like"/>
</dbReference>
<dbReference type="EMBL" id="QGDL01000025">
    <property type="protein sequence ID" value="PWJ18369.1"/>
    <property type="molecule type" value="Genomic_DNA"/>
</dbReference>
<evidence type="ECO:0000256" key="1">
    <source>
        <dbReference type="ARBA" id="ARBA00010688"/>
    </source>
</evidence>
<comment type="caution">
    <text evidence="6">The sequence shown here is derived from an EMBL/GenBank/DDBJ whole genome shotgun (WGS) entry which is preliminary data.</text>
</comment>
<gene>
    <name evidence="6" type="ORF">A8806_12524</name>
</gene>
<accession>A0A2Y9BPA4</accession>
<sequence>MKNKVVIAGAAIVDILVSPAEPDVFQTGSYPAETIHMSVGGDALNEATILSKLGVDVRLETVIGGDMAGEMLWNHCRQTGIEINTRCKRKEMDTGINVVLVKKDGERVFLTNPHGSLRKLSPGDIMLPFPEDAGILCFASIFVFPMINDAEMASIFRQAKSQGMTVCADMTKCKNGETAADIAESLKLIDYLMPNKEEAMLVTQGSSVEEAAKCLLDAGVQNVVIKCGADGCFVKNKECEMWITAEKDVVCVDTTGAGDSFAAGFIYGLHQGFSLEACAKYANQCGAKSVARIGAADWSFQNDN</sequence>
<evidence type="ECO:0000313" key="7">
    <source>
        <dbReference type="Proteomes" id="UP000245845"/>
    </source>
</evidence>
<dbReference type="InterPro" id="IPR011611">
    <property type="entry name" value="PfkB_dom"/>
</dbReference>
<reference evidence="6 7" key="1">
    <citation type="submission" date="2018-05" db="EMBL/GenBank/DDBJ databases">
        <title>The Hungate 1000. A catalogue of reference genomes from the rumen microbiome.</title>
        <authorList>
            <person name="Kelly W."/>
        </authorList>
    </citation>
    <scope>NUCLEOTIDE SEQUENCE [LARGE SCALE GENOMIC DNA]</scope>
    <source>
        <strain evidence="6 7">NLAE-zl-C242</strain>
    </source>
</reference>
<dbReference type="Pfam" id="PF00294">
    <property type="entry name" value="PfkB"/>
    <property type="match status" value="1"/>
</dbReference>
<dbReference type="CDD" id="cd01166">
    <property type="entry name" value="KdgK"/>
    <property type="match status" value="1"/>
</dbReference>